<dbReference type="RefSeq" id="WP_066721014.1">
    <property type="nucleotide sequence ID" value="NZ_JBHSLU010000007.1"/>
</dbReference>
<feature type="binding site" evidence="8">
    <location>
        <position position="5"/>
    </location>
    <ligand>
        <name>Mg(2+)</name>
        <dbReference type="ChEBI" id="CHEBI:18420"/>
    </ligand>
</feature>
<evidence type="ECO:0000313" key="10">
    <source>
        <dbReference type="EMBL" id="MFC5504437.1"/>
    </source>
</evidence>
<keyword evidence="6 8" id="KW-0460">Magnesium</keyword>
<proteinExistence type="inferred from homology"/>
<feature type="domain" description="PIN" evidence="9">
    <location>
        <begin position="2"/>
        <end position="125"/>
    </location>
</feature>
<gene>
    <name evidence="8" type="primary">vapC</name>
    <name evidence="10" type="ORF">ACFPN9_04115</name>
</gene>
<feature type="binding site" evidence="8">
    <location>
        <position position="100"/>
    </location>
    <ligand>
        <name>Mg(2+)</name>
        <dbReference type="ChEBI" id="CHEBI:18420"/>
    </ligand>
</feature>
<dbReference type="InterPro" id="IPR002716">
    <property type="entry name" value="PIN_dom"/>
</dbReference>
<comment type="caution">
    <text evidence="10">The sequence shown here is derived from an EMBL/GenBank/DDBJ whole genome shotgun (WGS) entry which is preliminary data.</text>
</comment>
<evidence type="ECO:0000313" key="11">
    <source>
        <dbReference type="Proteomes" id="UP001596060"/>
    </source>
</evidence>
<dbReference type="EC" id="3.1.-.-" evidence="8"/>
<dbReference type="CDD" id="cd09871">
    <property type="entry name" value="PIN_MtVapC28-VapC30-like"/>
    <property type="match status" value="1"/>
</dbReference>
<comment type="function">
    <text evidence="8">Toxic component of a toxin-antitoxin (TA) system. An RNase.</text>
</comment>
<evidence type="ECO:0000256" key="5">
    <source>
        <dbReference type="ARBA" id="ARBA00022801"/>
    </source>
</evidence>
<dbReference type="InterPro" id="IPR022907">
    <property type="entry name" value="VapC_family"/>
</dbReference>
<protein>
    <recommendedName>
        <fullName evidence="8">Ribonuclease VapC</fullName>
        <shortName evidence="8">RNase VapC</shortName>
        <ecNumber evidence="8">3.1.-.-</ecNumber>
    </recommendedName>
    <alternativeName>
        <fullName evidence="8">Toxin VapC</fullName>
    </alternativeName>
</protein>
<keyword evidence="4 8" id="KW-0479">Metal-binding</keyword>
<organism evidence="10 11">
    <name type="scientific">Bosea massiliensis</name>
    <dbReference type="NCBI Taxonomy" id="151419"/>
    <lineage>
        <taxon>Bacteria</taxon>
        <taxon>Pseudomonadati</taxon>
        <taxon>Pseudomonadota</taxon>
        <taxon>Alphaproteobacteria</taxon>
        <taxon>Hyphomicrobiales</taxon>
        <taxon>Boseaceae</taxon>
        <taxon>Bosea</taxon>
    </lineage>
</organism>
<dbReference type="HAMAP" id="MF_00265">
    <property type="entry name" value="VapC_Nob1"/>
    <property type="match status" value="1"/>
</dbReference>
<dbReference type="Gene3D" id="3.40.50.1010">
    <property type="entry name" value="5'-nuclease"/>
    <property type="match status" value="1"/>
</dbReference>
<dbReference type="SUPFAM" id="SSF88723">
    <property type="entry name" value="PIN domain-like"/>
    <property type="match status" value="1"/>
</dbReference>
<keyword evidence="11" id="KW-1185">Reference proteome</keyword>
<dbReference type="EMBL" id="JBHSLU010000007">
    <property type="protein sequence ID" value="MFC5504437.1"/>
    <property type="molecule type" value="Genomic_DNA"/>
</dbReference>
<comment type="similarity">
    <text evidence="7 8">Belongs to the PINc/VapC protein family.</text>
</comment>
<evidence type="ECO:0000256" key="8">
    <source>
        <dbReference type="HAMAP-Rule" id="MF_00265"/>
    </source>
</evidence>
<dbReference type="PANTHER" id="PTHR33653">
    <property type="entry name" value="RIBONUCLEASE VAPC2"/>
    <property type="match status" value="1"/>
</dbReference>
<evidence type="ECO:0000259" key="9">
    <source>
        <dbReference type="Pfam" id="PF01850"/>
    </source>
</evidence>
<dbReference type="Pfam" id="PF01850">
    <property type="entry name" value="PIN"/>
    <property type="match status" value="1"/>
</dbReference>
<evidence type="ECO:0000256" key="1">
    <source>
        <dbReference type="ARBA" id="ARBA00001946"/>
    </source>
</evidence>
<keyword evidence="3 8" id="KW-0540">Nuclease</keyword>
<dbReference type="PANTHER" id="PTHR33653:SF1">
    <property type="entry name" value="RIBONUCLEASE VAPC2"/>
    <property type="match status" value="1"/>
</dbReference>
<evidence type="ECO:0000256" key="3">
    <source>
        <dbReference type="ARBA" id="ARBA00022722"/>
    </source>
</evidence>
<evidence type="ECO:0000256" key="7">
    <source>
        <dbReference type="ARBA" id="ARBA00038093"/>
    </source>
</evidence>
<evidence type="ECO:0000256" key="2">
    <source>
        <dbReference type="ARBA" id="ARBA00022649"/>
    </source>
</evidence>
<reference evidence="11" key="1">
    <citation type="journal article" date="2019" name="Int. J. Syst. Evol. Microbiol.">
        <title>The Global Catalogue of Microorganisms (GCM) 10K type strain sequencing project: providing services to taxonomists for standard genome sequencing and annotation.</title>
        <authorList>
            <consortium name="The Broad Institute Genomics Platform"/>
            <consortium name="The Broad Institute Genome Sequencing Center for Infectious Disease"/>
            <person name="Wu L."/>
            <person name="Ma J."/>
        </authorList>
    </citation>
    <scope>NUCLEOTIDE SEQUENCE [LARGE SCALE GENOMIC DNA]</scope>
    <source>
        <strain evidence="11">CCUG 43117</strain>
    </source>
</reference>
<keyword evidence="8" id="KW-0800">Toxin</keyword>
<dbReference type="InterPro" id="IPR029060">
    <property type="entry name" value="PIN-like_dom_sf"/>
</dbReference>
<dbReference type="InterPro" id="IPR050556">
    <property type="entry name" value="Type_II_TA_system_RNase"/>
</dbReference>
<keyword evidence="2 8" id="KW-1277">Toxin-antitoxin system</keyword>
<keyword evidence="5 8" id="KW-0378">Hydrolase</keyword>
<sequence>MIVADSSAIVAIAFGEPEAALFQRLLTEASDCVCSAVTFTECVMVLIGKRAATPLREVEALFGDLKVRPAALDPEQGRLAAEAFIRFGKGRHWAGLNLGDCFSYALAKSLQAPLLYKGEDFARTDIASALTAGARP</sequence>
<accession>A0ABW0NYI3</accession>
<dbReference type="Proteomes" id="UP001596060">
    <property type="component" value="Unassembled WGS sequence"/>
</dbReference>
<name>A0ABW0NYI3_9HYPH</name>
<evidence type="ECO:0000256" key="4">
    <source>
        <dbReference type="ARBA" id="ARBA00022723"/>
    </source>
</evidence>
<evidence type="ECO:0000256" key="6">
    <source>
        <dbReference type="ARBA" id="ARBA00022842"/>
    </source>
</evidence>
<comment type="cofactor">
    <cofactor evidence="1 8">
        <name>Mg(2+)</name>
        <dbReference type="ChEBI" id="CHEBI:18420"/>
    </cofactor>
</comment>